<evidence type="ECO:0000256" key="3">
    <source>
        <dbReference type="ARBA" id="ARBA00022723"/>
    </source>
</evidence>
<dbReference type="PANTHER" id="PTHR37164">
    <property type="entry name" value="BACTERIOHEMERYTHRIN"/>
    <property type="match status" value="1"/>
</dbReference>
<evidence type="ECO:0000256" key="4">
    <source>
        <dbReference type="ARBA" id="ARBA00023004"/>
    </source>
</evidence>
<comment type="caution">
    <text evidence="6">The sequence shown here is derived from an EMBL/GenBank/DDBJ whole genome shotgun (WGS) entry which is preliminary data.</text>
</comment>
<evidence type="ECO:0000313" key="6">
    <source>
        <dbReference type="EMBL" id="MBK0396957.1"/>
    </source>
</evidence>
<gene>
    <name evidence="6" type="ORF">JDW22_10325</name>
</gene>
<keyword evidence="4" id="KW-0408">Iron</keyword>
<dbReference type="InterPro" id="IPR035938">
    <property type="entry name" value="Hemerythrin-like_sf"/>
</dbReference>
<dbReference type="PANTHER" id="PTHR37164:SF1">
    <property type="entry name" value="BACTERIOHEMERYTHRIN"/>
    <property type="match status" value="1"/>
</dbReference>
<keyword evidence="2" id="KW-0561">Oxygen transport</keyword>
<keyword evidence="7" id="KW-1185">Reference proteome</keyword>
<dbReference type="EMBL" id="JAEHNZ010000003">
    <property type="protein sequence ID" value="MBK0396957.1"/>
    <property type="molecule type" value="Genomic_DNA"/>
</dbReference>
<dbReference type="SUPFAM" id="SSF47188">
    <property type="entry name" value="Hemerythrin-like"/>
    <property type="match status" value="1"/>
</dbReference>
<dbReference type="Pfam" id="PF01814">
    <property type="entry name" value="Hemerythrin"/>
    <property type="match status" value="1"/>
</dbReference>
<dbReference type="CDD" id="cd12107">
    <property type="entry name" value="Hemerythrin"/>
    <property type="match status" value="1"/>
</dbReference>
<dbReference type="NCBIfam" id="NF002007">
    <property type="entry name" value="PRK00808.1"/>
    <property type="match status" value="1"/>
</dbReference>
<dbReference type="NCBIfam" id="TIGR02481">
    <property type="entry name" value="hemeryth_dom"/>
    <property type="match status" value="1"/>
</dbReference>
<keyword evidence="3" id="KW-0479">Metal-binding</keyword>
<keyword evidence="2" id="KW-0813">Transport</keyword>
<sequence>MALVYWTQDLNTGFADVDEQHQILVDHFNKLDDAFKSADYEATKKELQDLIDYTIFHFGEEEKMLEAAHYRMTEPHKKVHANFIKKMGELQGRFENGDITALQEVLDMCDGWLFRHIRLNDHGYIADVKAAGVR</sequence>
<dbReference type="Gene3D" id="1.20.120.50">
    <property type="entry name" value="Hemerythrin-like"/>
    <property type="match status" value="1"/>
</dbReference>
<feature type="domain" description="Hemerythrin-like" evidence="5">
    <location>
        <begin position="13"/>
        <end position="125"/>
    </location>
</feature>
<evidence type="ECO:0000259" key="5">
    <source>
        <dbReference type="Pfam" id="PF01814"/>
    </source>
</evidence>
<dbReference type="Proteomes" id="UP000614058">
    <property type="component" value="Unassembled WGS sequence"/>
</dbReference>
<dbReference type="InterPro" id="IPR016131">
    <property type="entry name" value="Haemerythrin_Fe_BS"/>
</dbReference>
<accession>A0ABS1BVU6</accession>
<dbReference type="PROSITE" id="PS00550">
    <property type="entry name" value="HEMERYTHRINS"/>
    <property type="match status" value="1"/>
</dbReference>
<protein>
    <submittedName>
        <fullName evidence="6">Bacteriohemerythrin</fullName>
    </submittedName>
</protein>
<reference evidence="6 7" key="1">
    <citation type="journal article" date="2021" name="Pathogens">
        <title>Isolation and Characterization of Kingella bonacorsii sp. nov., A Novel Kingella Species Detected in a Stable Periodontitis Subject.</title>
        <authorList>
            <person name="Antezack A."/>
            <person name="Boxberger M."/>
            <person name="Rolland C."/>
            <person name="Monnet-Corti V."/>
            <person name="La Scola B."/>
        </authorList>
    </citation>
    <scope>NUCLEOTIDE SEQUENCE [LARGE SCALE GENOMIC DNA]</scope>
    <source>
        <strain evidence="6 7">Marseille-Q4569</strain>
    </source>
</reference>
<dbReference type="GeneID" id="84905735"/>
<dbReference type="NCBIfam" id="NF033749">
    <property type="entry name" value="bact_hemeryth"/>
    <property type="match status" value="1"/>
</dbReference>
<dbReference type="InterPro" id="IPR050669">
    <property type="entry name" value="Hemerythrin"/>
</dbReference>
<evidence type="ECO:0000256" key="1">
    <source>
        <dbReference type="ARBA" id="ARBA00010587"/>
    </source>
</evidence>
<comment type="similarity">
    <text evidence="1">Belongs to the hemerythrin family.</text>
</comment>
<dbReference type="InterPro" id="IPR012827">
    <property type="entry name" value="Hemerythrin_metal-bd"/>
</dbReference>
<name>A0ABS1BVU6_9NEIS</name>
<evidence type="ECO:0000313" key="7">
    <source>
        <dbReference type="Proteomes" id="UP000614058"/>
    </source>
</evidence>
<organism evidence="6 7">
    <name type="scientific">Kingella bonacorsii</name>
    <dbReference type="NCBI Taxonomy" id="2796361"/>
    <lineage>
        <taxon>Bacteria</taxon>
        <taxon>Pseudomonadati</taxon>
        <taxon>Pseudomonadota</taxon>
        <taxon>Betaproteobacteria</taxon>
        <taxon>Neisseriales</taxon>
        <taxon>Neisseriaceae</taxon>
        <taxon>Kingella</taxon>
    </lineage>
</organism>
<proteinExistence type="inferred from homology"/>
<dbReference type="RefSeq" id="WP_003797534.1">
    <property type="nucleotide sequence ID" value="NZ_JAEHNZ010000003.1"/>
</dbReference>
<dbReference type="InterPro" id="IPR012312">
    <property type="entry name" value="Hemerythrin-like"/>
</dbReference>
<evidence type="ECO:0000256" key="2">
    <source>
        <dbReference type="ARBA" id="ARBA00022621"/>
    </source>
</evidence>